<evidence type="ECO:0000313" key="3">
    <source>
        <dbReference type="Proteomes" id="UP000286848"/>
    </source>
</evidence>
<evidence type="ECO:0000259" key="1">
    <source>
        <dbReference type="Pfam" id="PF13304"/>
    </source>
</evidence>
<dbReference type="Pfam" id="PF13304">
    <property type="entry name" value="AAA_21"/>
    <property type="match status" value="1"/>
</dbReference>
<proteinExistence type="predicted"/>
<evidence type="ECO:0000313" key="2">
    <source>
        <dbReference type="EMBL" id="GBG94538.1"/>
    </source>
</evidence>
<feature type="domain" description="ATPase AAA-type core" evidence="1">
    <location>
        <begin position="54"/>
        <end position="327"/>
    </location>
</feature>
<dbReference type="Gene3D" id="3.40.50.300">
    <property type="entry name" value="P-loop containing nucleotide triphosphate hydrolases"/>
    <property type="match status" value="1"/>
</dbReference>
<sequence>MVKAIKLIGFQISGHSLFEDGTKFTIQTAGQVTSKTKKRVTAFNDVLTINKTIGLVGINATGKSTLMNIFKGLNDFYLESLSIDQTDLFKSFWPRKDSIEIIGFLASNEGDRYRVETSFNETFNDRDLPVWRISDEKVFHSNVKVPKSRYFEFDGQAPEVHRSKLSDNELRLLSSEDSIFRIYNQTANVYEVLSTVPITDRNVVQSFSDETPTELLEYLDNSIDYLKYQVDEDNNTIGYKLKFKNSERQITVADFNDIGKYVSSGTVKGITLFFEFLTALRSGATLLVDEIELHVNKQIVRDFIGFFTDPRVNVNKSTLIYSSHYIELTDDLKRKDEEYVLTRNKETEVHRMNEENIRTELKNSDIFGSNALNGTAPSYERLRKLRQTIIEHNSPQVRKVSSTSKKNRGERGE</sequence>
<dbReference type="EMBL" id="BFFP01000013">
    <property type="protein sequence ID" value="GBG94538.1"/>
    <property type="molecule type" value="Genomic_DNA"/>
</dbReference>
<reference evidence="2 3" key="1">
    <citation type="journal article" date="2019" name="Int. J. Syst. Evol. Microbiol.">
        <title>Lactobacillus salitolerans sp. nov., a novel lactic acid bacterium isolated from spent mushroom substrates.</title>
        <authorList>
            <person name="Tohno M."/>
            <person name="Tanizawa Y."/>
            <person name="Kojima Y."/>
            <person name="Sakamoto M."/>
            <person name="Nakamura Y."/>
            <person name="Ohkuma M."/>
            <person name="Kobayashi H."/>
        </authorList>
    </citation>
    <scope>NUCLEOTIDE SEQUENCE [LARGE SCALE GENOMIC DNA]</scope>
    <source>
        <strain evidence="2 3">YK43</strain>
    </source>
</reference>
<dbReference type="OrthoDB" id="9809324at2"/>
<name>A0A401ISN4_9LACO</name>
<organism evidence="2 3">
    <name type="scientific">Ligilactobacillus salitolerans</name>
    <dbReference type="NCBI Taxonomy" id="1808352"/>
    <lineage>
        <taxon>Bacteria</taxon>
        <taxon>Bacillati</taxon>
        <taxon>Bacillota</taxon>
        <taxon>Bacilli</taxon>
        <taxon>Lactobacillales</taxon>
        <taxon>Lactobacillaceae</taxon>
        <taxon>Ligilactobacillus</taxon>
    </lineage>
</organism>
<dbReference type="Proteomes" id="UP000286848">
    <property type="component" value="Unassembled WGS sequence"/>
</dbReference>
<dbReference type="SUPFAM" id="SSF52540">
    <property type="entry name" value="P-loop containing nucleoside triphosphate hydrolases"/>
    <property type="match status" value="1"/>
</dbReference>
<dbReference type="GO" id="GO:0016887">
    <property type="term" value="F:ATP hydrolysis activity"/>
    <property type="evidence" value="ECO:0007669"/>
    <property type="project" value="InterPro"/>
</dbReference>
<gene>
    <name evidence="2" type="ORF">LFYK43_09970</name>
</gene>
<dbReference type="AlphaFoldDB" id="A0A401ISN4"/>
<accession>A0A401ISN4</accession>
<comment type="caution">
    <text evidence="2">The sequence shown here is derived from an EMBL/GenBank/DDBJ whole genome shotgun (WGS) entry which is preliminary data.</text>
</comment>
<dbReference type="InterPro" id="IPR027417">
    <property type="entry name" value="P-loop_NTPase"/>
</dbReference>
<protein>
    <recommendedName>
        <fullName evidence="1">ATPase AAA-type core domain-containing protein</fullName>
    </recommendedName>
</protein>
<dbReference type="GO" id="GO:0005524">
    <property type="term" value="F:ATP binding"/>
    <property type="evidence" value="ECO:0007669"/>
    <property type="project" value="InterPro"/>
</dbReference>
<dbReference type="InterPro" id="IPR003959">
    <property type="entry name" value="ATPase_AAA_core"/>
</dbReference>
<keyword evidence="3" id="KW-1185">Reference proteome</keyword>